<reference evidence="2" key="1">
    <citation type="submission" date="2014-03" db="EMBL/GenBank/DDBJ databases">
        <title>The Genome Sequence of Puccinia striiformis f. sp. tritici PST-78.</title>
        <authorList>
            <consortium name="The Broad Institute Genome Sequencing Platform"/>
            <person name="Cuomo C."/>
            <person name="Hulbert S."/>
            <person name="Chen X."/>
            <person name="Walker B."/>
            <person name="Young S.K."/>
            <person name="Zeng Q."/>
            <person name="Gargeya S."/>
            <person name="Fitzgerald M."/>
            <person name="Haas B."/>
            <person name="Abouelleil A."/>
            <person name="Alvarado L."/>
            <person name="Arachchi H.M."/>
            <person name="Berlin A.M."/>
            <person name="Chapman S.B."/>
            <person name="Goldberg J."/>
            <person name="Griggs A."/>
            <person name="Gujja S."/>
            <person name="Hansen M."/>
            <person name="Howarth C."/>
            <person name="Imamovic A."/>
            <person name="Larimer J."/>
            <person name="McCowan C."/>
            <person name="Montmayeur A."/>
            <person name="Murphy C."/>
            <person name="Neiman D."/>
            <person name="Pearson M."/>
            <person name="Priest M."/>
            <person name="Roberts A."/>
            <person name="Saif S."/>
            <person name="Shea T."/>
            <person name="Sisk P."/>
            <person name="Sykes S."/>
            <person name="Wortman J."/>
            <person name="Nusbaum C."/>
            <person name="Birren B."/>
        </authorList>
    </citation>
    <scope>NUCLEOTIDE SEQUENCE [LARGE SCALE GENOMIC DNA]</scope>
    <source>
        <strain evidence="2">race PST-78</strain>
    </source>
</reference>
<organism evidence="1 2">
    <name type="scientific">Puccinia striiformis f. sp. tritici PST-78</name>
    <dbReference type="NCBI Taxonomy" id="1165861"/>
    <lineage>
        <taxon>Eukaryota</taxon>
        <taxon>Fungi</taxon>
        <taxon>Dikarya</taxon>
        <taxon>Basidiomycota</taxon>
        <taxon>Pucciniomycotina</taxon>
        <taxon>Pucciniomycetes</taxon>
        <taxon>Pucciniales</taxon>
        <taxon>Pucciniaceae</taxon>
        <taxon>Puccinia</taxon>
    </lineage>
</organism>
<name>A0A0L0ULC6_9BASI</name>
<accession>A0A0L0ULC6</accession>
<evidence type="ECO:0000313" key="2">
    <source>
        <dbReference type="Proteomes" id="UP000054564"/>
    </source>
</evidence>
<evidence type="ECO:0000313" key="1">
    <source>
        <dbReference type="EMBL" id="KNE87770.1"/>
    </source>
</evidence>
<gene>
    <name evidence="1" type="ORF">PSTG_18839</name>
</gene>
<protein>
    <submittedName>
        <fullName evidence="1">Uncharacterized protein</fullName>
    </submittedName>
</protein>
<keyword evidence="2" id="KW-1185">Reference proteome</keyword>
<comment type="caution">
    <text evidence="1">The sequence shown here is derived from an EMBL/GenBank/DDBJ whole genome shotgun (WGS) entry which is preliminary data.</text>
</comment>
<sequence>MTPVWNEIARHALTLQQSRNLLEQLFFAGAYGTQVENKRLKDDYAKLSHLNAGIATKAAELARMLTEREDILNRNAFCIERTTHLVDLIDTASGQNGHYHSYLRKPLDALRCQYDGKYWPSLQQILEVAACETPVAGFLDRSDEAVVHARGAAVPDFLRRLFYAIHSIRAYRRKLGDAGHSFTRS</sequence>
<dbReference type="Proteomes" id="UP000054564">
    <property type="component" value="Unassembled WGS sequence"/>
</dbReference>
<proteinExistence type="predicted"/>
<dbReference type="EMBL" id="AJIL01004207">
    <property type="protein sequence ID" value="KNE87770.1"/>
    <property type="molecule type" value="Genomic_DNA"/>
</dbReference>
<dbReference type="AlphaFoldDB" id="A0A0L0ULC6"/>